<sequence length="101" mass="11204">MLLLFTFSITPRAYLHHLFADHQDIAFAYDLSGDEDQLSASGFQCDIHEQVAESPFTDLIYQLAVVQPILYPTATSQHLIANIRLKAVVISTLRGPPASFA</sequence>
<organism evidence="1 2">
    <name type="scientific">Niastella populi</name>
    <dbReference type="NCBI Taxonomy" id="550983"/>
    <lineage>
        <taxon>Bacteria</taxon>
        <taxon>Pseudomonadati</taxon>
        <taxon>Bacteroidota</taxon>
        <taxon>Chitinophagia</taxon>
        <taxon>Chitinophagales</taxon>
        <taxon>Chitinophagaceae</taxon>
        <taxon>Niastella</taxon>
    </lineage>
</organism>
<proteinExistence type="predicted"/>
<protein>
    <submittedName>
        <fullName evidence="1">Uncharacterized protein</fullName>
    </submittedName>
</protein>
<gene>
    <name evidence="1" type="ORF">A4R26_31225</name>
</gene>
<dbReference type="Proteomes" id="UP000192276">
    <property type="component" value="Unassembled WGS sequence"/>
</dbReference>
<evidence type="ECO:0000313" key="2">
    <source>
        <dbReference type="Proteomes" id="UP000192276"/>
    </source>
</evidence>
<dbReference type="AlphaFoldDB" id="A0A1V9ES23"/>
<evidence type="ECO:0000313" key="1">
    <source>
        <dbReference type="EMBL" id="OQP48916.1"/>
    </source>
</evidence>
<dbReference type="EMBL" id="LWBP01000231">
    <property type="protein sequence ID" value="OQP48916.1"/>
    <property type="molecule type" value="Genomic_DNA"/>
</dbReference>
<comment type="caution">
    <text evidence="1">The sequence shown here is derived from an EMBL/GenBank/DDBJ whole genome shotgun (WGS) entry which is preliminary data.</text>
</comment>
<name>A0A1V9ES23_9BACT</name>
<reference evidence="2" key="1">
    <citation type="submission" date="2016-04" db="EMBL/GenBank/DDBJ databases">
        <authorList>
            <person name="Chen L."/>
            <person name="Zhuang W."/>
            <person name="Wang G."/>
        </authorList>
    </citation>
    <scope>NUCLEOTIDE SEQUENCE [LARGE SCALE GENOMIC DNA]</scope>
    <source>
        <strain evidence="2">208</strain>
    </source>
</reference>
<dbReference type="STRING" id="550983.A4R26_31225"/>
<accession>A0A1V9ES23</accession>
<keyword evidence="2" id="KW-1185">Reference proteome</keyword>